<comment type="caution">
    <text evidence="2">The sequence shown here is derived from an EMBL/GenBank/DDBJ whole genome shotgun (WGS) entry which is preliminary data.</text>
</comment>
<dbReference type="EMBL" id="JBHSXH010000004">
    <property type="protein sequence ID" value="MFC6823573.1"/>
    <property type="molecule type" value="Genomic_DNA"/>
</dbReference>
<evidence type="ECO:0000313" key="2">
    <source>
        <dbReference type="EMBL" id="MFC6823573.1"/>
    </source>
</evidence>
<feature type="transmembrane region" description="Helical" evidence="1">
    <location>
        <begin position="39"/>
        <end position="57"/>
    </location>
</feature>
<dbReference type="Proteomes" id="UP001596408">
    <property type="component" value="Unassembled WGS sequence"/>
</dbReference>
<keyword evidence="1" id="KW-0812">Transmembrane</keyword>
<dbReference type="RefSeq" id="WP_379692017.1">
    <property type="nucleotide sequence ID" value="NZ_JBHSXH010000004.1"/>
</dbReference>
<proteinExistence type="predicted"/>
<protein>
    <submittedName>
        <fullName evidence="2">Uncharacterized protein</fullName>
    </submittedName>
</protein>
<keyword evidence="1" id="KW-0472">Membrane</keyword>
<dbReference type="AlphaFoldDB" id="A0ABD5TWB4"/>
<gene>
    <name evidence="2" type="ORF">ACFQEV_00935</name>
</gene>
<keyword evidence="3" id="KW-1185">Reference proteome</keyword>
<sequence length="63" mass="6679">MSVNLDNRRNVGVLVALVVATVVVAAAGILWLRGNGEPLIVEVGYTLLVLLAAALAYDNYLIQ</sequence>
<accession>A0ABD5TWB4</accession>
<keyword evidence="1" id="KW-1133">Transmembrane helix</keyword>
<organism evidence="2 3">
    <name type="scientific">Halopelagius fulvigenes</name>
    <dbReference type="NCBI Taxonomy" id="1198324"/>
    <lineage>
        <taxon>Archaea</taxon>
        <taxon>Methanobacteriati</taxon>
        <taxon>Methanobacteriota</taxon>
        <taxon>Stenosarchaea group</taxon>
        <taxon>Halobacteria</taxon>
        <taxon>Halobacteriales</taxon>
        <taxon>Haloferacaceae</taxon>
    </lineage>
</organism>
<evidence type="ECO:0000256" key="1">
    <source>
        <dbReference type="SAM" id="Phobius"/>
    </source>
</evidence>
<feature type="transmembrane region" description="Helical" evidence="1">
    <location>
        <begin position="12"/>
        <end position="32"/>
    </location>
</feature>
<reference evidence="2 3" key="1">
    <citation type="journal article" date="2019" name="Int. J. Syst. Evol. Microbiol.">
        <title>The Global Catalogue of Microorganisms (GCM) 10K type strain sequencing project: providing services to taxonomists for standard genome sequencing and annotation.</title>
        <authorList>
            <consortium name="The Broad Institute Genomics Platform"/>
            <consortium name="The Broad Institute Genome Sequencing Center for Infectious Disease"/>
            <person name="Wu L."/>
            <person name="Ma J."/>
        </authorList>
    </citation>
    <scope>NUCLEOTIDE SEQUENCE [LARGE SCALE GENOMIC DNA]</scope>
    <source>
        <strain evidence="2 3">YIM 94188</strain>
    </source>
</reference>
<name>A0ABD5TWB4_9EURY</name>
<evidence type="ECO:0000313" key="3">
    <source>
        <dbReference type="Proteomes" id="UP001596408"/>
    </source>
</evidence>